<proteinExistence type="predicted"/>
<comment type="caution">
    <text evidence="1">The sequence shown here is derived from an EMBL/GenBank/DDBJ whole genome shotgun (WGS) entry which is preliminary data.</text>
</comment>
<keyword evidence="2" id="KW-1185">Reference proteome</keyword>
<dbReference type="EMBL" id="QGHA01000001">
    <property type="protein sequence ID" value="PWK80189.1"/>
    <property type="molecule type" value="Genomic_DNA"/>
</dbReference>
<accession>A0A316HG32</accession>
<protein>
    <submittedName>
        <fullName evidence="1">Uncharacterized protein</fullName>
    </submittedName>
</protein>
<dbReference type="AlphaFoldDB" id="A0A316HG32"/>
<evidence type="ECO:0000313" key="2">
    <source>
        <dbReference type="Proteomes" id="UP000245678"/>
    </source>
</evidence>
<name>A0A316HG32_9SPHI</name>
<dbReference type="Proteomes" id="UP000245678">
    <property type="component" value="Unassembled WGS sequence"/>
</dbReference>
<gene>
    <name evidence="1" type="ORF">LX99_00653</name>
</gene>
<organism evidence="1 2">
    <name type="scientific">Mucilaginibacter oryzae</name>
    <dbReference type="NCBI Taxonomy" id="468058"/>
    <lineage>
        <taxon>Bacteria</taxon>
        <taxon>Pseudomonadati</taxon>
        <taxon>Bacteroidota</taxon>
        <taxon>Sphingobacteriia</taxon>
        <taxon>Sphingobacteriales</taxon>
        <taxon>Sphingobacteriaceae</taxon>
        <taxon>Mucilaginibacter</taxon>
    </lineage>
</organism>
<sequence>MEEKEKLICNFSLKKLKHIFYGVNFKNPDYLKKQPELHLKNSTLVDVPLVSRCCVLLPATKGQLPVSGKPHYP</sequence>
<reference evidence="1 2" key="1">
    <citation type="submission" date="2018-05" db="EMBL/GenBank/DDBJ databases">
        <title>Genomic Encyclopedia of Archaeal and Bacterial Type Strains, Phase II (KMG-II): from individual species to whole genera.</title>
        <authorList>
            <person name="Goeker M."/>
        </authorList>
    </citation>
    <scope>NUCLEOTIDE SEQUENCE [LARGE SCALE GENOMIC DNA]</scope>
    <source>
        <strain evidence="1 2">DSM 19975</strain>
    </source>
</reference>
<evidence type="ECO:0000313" key="1">
    <source>
        <dbReference type="EMBL" id="PWK80189.1"/>
    </source>
</evidence>